<organism evidence="3 4">
    <name type="scientific">Carboxydothermus ferrireducens DSM 11255</name>
    <dbReference type="NCBI Taxonomy" id="1119529"/>
    <lineage>
        <taxon>Bacteria</taxon>
        <taxon>Bacillati</taxon>
        <taxon>Bacillota</taxon>
        <taxon>Clostridia</taxon>
        <taxon>Thermoanaerobacterales</taxon>
        <taxon>Thermoanaerobacteraceae</taxon>
        <taxon>Carboxydothermus</taxon>
    </lineage>
</organism>
<evidence type="ECO:0000313" key="3">
    <source>
        <dbReference type="EMBL" id="NYE56867.1"/>
    </source>
</evidence>
<dbReference type="Gene3D" id="1.10.3210.10">
    <property type="entry name" value="Hypothetical protein af1432"/>
    <property type="match status" value="1"/>
</dbReference>
<protein>
    <submittedName>
        <fullName evidence="3">HD-GYP domain-containing protein (C-di-GMP phosphodiesterase class II)</fullName>
    </submittedName>
</protein>
<proteinExistence type="predicted"/>
<dbReference type="CDD" id="cd00077">
    <property type="entry name" value="HDc"/>
    <property type="match status" value="1"/>
</dbReference>
<evidence type="ECO:0000259" key="1">
    <source>
        <dbReference type="PROSITE" id="PS51831"/>
    </source>
</evidence>
<comment type="caution">
    <text evidence="3">The sequence shown here is derived from an EMBL/GenBank/DDBJ whole genome shotgun (WGS) entry which is preliminary data.</text>
</comment>
<dbReference type="PANTHER" id="PTHR43155:SF2">
    <property type="entry name" value="CYCLIC DI-GMP PHOSPHODIESTERASE PA4108"/>
    <property type="match status" value="1"/>
</dbReference>
<dbReference type="EMBL" id="JACCBS010000001">
    <property type="protein sequence ID" value="NYE56867.1"/>
    <property type="molecule type" value="Genomic_DNA"/>
</dbReference>
<dbReference type="InterPro" id="IPR003607">
    <property type="entry name" value="HD/PDEase_dom"/>
</dbReference>
<evidence type="ECO:0000259" key="2">
    <source>
        <dbReference type="PROSITE" id="PS51832"/>
    </source>
</evidence>
<evidence type="ECO:0000313" key="4">
    <source>
        <dbReference type="Proteomes" id="UP000604066"/>
    </source>
</evidence>
<keyword evidence="4" id="KW-1185">Reference proteome</keyword>
<dbReference type="Proteomes" id="UP000604066">
    <property type="component" value="Unassembled WGS sequence"/>
</dbReference>
<dbReference type="PROSITE" id="PS51832">
    <property type="entry name" value="HD_GYP"/>
    <property type="match status" value="1"/>
</dbReference>
<feature type="domain" description="HD-GYP" evidence="2">
    <location>
        <begin position="110"/>
        <end position="306"/>
    </location>
</feature>
<sequence length="372" mass="41778">MRRIPVEYLIPGLKVGYPVMDGQGRILINAGTVLTSVMINRLKKLKYSWLYIYDGKDDFTEAFVISEMVRRRALNVVNNLYQDILQERYFAIKVANYREQLKEIAAEMLAELLDKKGFLLDLYDIRNIDDYTYFHSVNVALLSMATALKAGFKHDEIINLGISGLLHDIGKTQVPWTILNKPGKLSPKEMEIIRLHPEKGGEIVSRYLNFGSSVVQGVIQHHERLDGSGYLQGLSGDKIHKFAKIIMVADVYDAMTSKRVYRDPIDPKEVYEFVLALGGGEFDLNTVKSFASSIAVYPVGAKVLLNNGLEGIVTGTPVGFPDRPVIRVIADNGRPVEPYYLSLAEEYKLMVTKIVLYPEVANESIAQILTQG</sequence>
<name>A0ABX2R6T0_9THEO</name>
<dbReference type="RefSeq" id="WP_051250188.1">
    <property type="nucleotide sequence ID" value="NZ_ATYG01000014.1"/>
</dbReference>
<dbReference type="SUPFAM" id="SSF109604">
    <property type="entry name" value="HD-domain/PDEase-like"/>
    <property type="match status" value="1"/>
</dbReference>
<reference evidence="3 4" key="1">
    <citation type="submission" date="2020-07" db="EMBL/GenBank/DDBJ databases">
        <title>Genomic Encyclopedia of Type Strains, Phase III (KMG-III): the genomes of soil and plant-associated and newly described type strains.</title>
        <authorList>
            <person name="Whitman W."/>
        </authorList>
    </citation>
    <scope>NUCLEOTIDE SEQUENCE [LARGE SCALE GENOMIC DNA]</scope>
    <source>
        <strain evidence="3 4">DSM 11255</strain>
    </source>
</reference>
<feature type="domain" description="HD" evidence="1">
    <location>
        <begin position="132"/>
        <end position="255"/>
    </location>
</feature>
<dbReference type="Pfam" id="PF13487">
    <property type="entry name" value="HD_5"/>
    <property type="match status" value="1"/>
</dbReference>
<dbReference type="InterPro" id="IPR037522">
    <property type="entry name" value="HD_GYP_dom"/>
</dbReference>
<dbReference type="InterPro" id="IPR006674">
    <property type="entry name" value="HD_domain"/>
</dbReference>
<dbReference type="PANTHER" id="PTHR43155">
    <property type="entry name" value="CYCLIC DI-GMP PHOSPHODIESTERASE PA4108-RELATED"/>
    <property type="match status" value="1"/>
</dbReference>
<gene>
    <name evidence="3" type="ORF">HDG70_000573</name>
</gene>
<dbReference type="SMART" id="SM00471">
    <property type="entry name" value="HDc"/>
    <property type="match status" value="1"/>
</dbReference>
<accession>A0ABX2R6T0</accession>
<dbReference type="PROSITE" id="PS51831">
    <property type="entry name" value="HD"/>
    <property type="match status" value="1"/>
</dbReference>